<evidence type="ECO:0000313" key="1">
    <source>
        <dbReference type="EMBL" id="URE10300.1"/>
    </source>
</evidence>
<dbReference type="AlphaFoldDB" id="A0A9E7G8Z0"/>
<accession>A0A9E7G8Z0</accession>
<gene>
    <name evidence="1" type="ORF">MUK42_33074</name>
</gene>
<reference evidence="1" key="1">
    <citation type="submission" date="2022-05" db="EMBL/GenBank/DDBJ databases">
        <title>The Musa troglodytarum L. genome provides insights into the mechanism of non-climacteric behaviour and enrichment of carotenoids.</title>
        <authorList>
            <person name="Wang J."/>
        </authorList>
    </citation>
    <scope>NUCLEOTIDE SEQUENCE</scope>
    <source>
        <tissue evidence="1">Leaf</tissue>
    </source>
</reference>
<evidence type="ECO:0000313" key="2">
    <source>
        <dbReference type="Proteomes" id="UP001055439"/>
    </source>
</evidence>
<proteinExistence type="predicted"/>
<dbReference type="EMBL" id="CP097508">
    <property type="protein sequence ID" value="URE10300.1"/>
    <property type="molecule type" value="Genomic_DNA"/>
</dbReference>
<name>A0A9E7G8Z0_9LILI</name>
<sequence length="59" mass="6428">MTTEELTLKGPFLRKAASKKRKKPLNISLLLVGLSHSSSPGILTCGEMEKVQCINGRSE</sequence>
<keyword evidence="2" id="KW-1185">Reference proteome</keyword>
<organism evidence="1 2">
    <name type="scientific">Musa troglodytarum</name>
    <name type="common">fe'i banana</name>
    <dbReference type="NCBI Taxonomy" id="320322"/>
    <lineage>
        <taxon>Eukaryota</taxon>
        <taxon>Viridiplantae</taxon>
        <taxon>Streptophyta</taxon>
        <taxon>Embryophyta</taxon>
        <taxon>Tracheophyta</taxon>
        <taxon>Spermatophyta</taxon>
        <taxon>Magnoliopsida</taxon>
        <taxon>Liliopsida</taxon>
        <taxon>Zingiberales</taxon>
        <taxon>Musaceae</taxon>
        <taxon>Musa</taxon>
    </lineage>
</organism>
<dbReference type="Proteomes" id="UP001055439">
    <property type="component" value="Chromosome 6"/>
</dbReference>
<protein>
    <submittedName>
        <fullName evidence="1">Uncharacterized protein</fullName>
    </submittedName>
</protein>